<keyword evidence="10" id="KW-0408">Iron</keyword>
<evidence type="ECO:0000256" key="4">
    <source>
        <dbReference type="ARBA" id="ARBA00022475"/>
    </source>
</evidence>
<evidence type="ECO:0000256" key="10">
    <source>
        <dbReference type="ARBA" id="ARBA00023004"/>
    </source>
</evidence>
<dbReference type="InterPro" id="IPR000516">
    <property type="entry name" value="Ni-dep_Hydgase_cyt-B"/>
</dbReference>
<evidence type="ECO:0000256" key="12">
    <source>
        <dbReference type="SAM" id="Phobius"/>
    </source>
</evidence>
<evidence type="ECO:0000313" key="14">
    <source>
        <dbReference type="EMBL" id="ADC89739.1"/>
    </source>
</evidence>
<keyword evidence="8" id="KW-0249">Electron transport</keyword>
<evidence type="ECO:0000256" key="6">
    <source>
        <dbReference type="ARBA" id="ARBA00022692"/>
    </source>
</evidence>
<feature type="transmembrane region" description="Helical" evidence="12">
    <location>
        <begin position="60"/>
        <end position="82"/>
    </location>
</feature>
<feature type="transmembrane region" description="Helical" evidence="12">
    <location>
        <begin position="175"/>
        <end position="195"/>
    </location>
</feature>
<gene>
    <name evidence="14" type="ordered locus">Thal_1107</name>
</gene>
<dbReference type="Pfam" id="PF01292">
    <property type="entry name" value="Ni_hydr_CYTB"/>
    <property type="match status" value="1"/>
</dbReference>
<comment type="similarity">
    <text evidence="2">Belongs to the HupC/HyaC/HydC family.</text>
</comment>
<dbReference type="GO" id="GO:0020037">
    <property type="term" value="F:heme binding"/>
    <property type="evidence" value="ECO:0007669"/>
    <property type="project" value="TreeGrafter"/>
</dbReference>
<dbReference type="PRINTS" id="PR00161">
    <property type="entry name" value="NIHGNASECYTB"/>
</dbReference>
<protein>
    <submittedName>
        <fullName evidence="14">Ni/Fe-hydrogenase, b-type cytochrome subunit</fullName>
    </submittedName>
</protein>
<dbReference type="InterPro" id="IPR016174">
    <property type="entry name" value="Di-haem_cyt_TM"/>
</dbReference>
<dbReference type="GO" id="GO:0022904">
    <property type="term" value="P:respiratory electron transport chain"/>
    <property type="evidence" value="ECO:0007669"/>
    <property type="project" value="InterPro"/>
</dbReference>
<feature type="transmembrane region" description="Helical" evidence="12">
    <location>
        <begin position="126"/>
        <end position="146"/>
    </location>
</feature>
<evidence type="ECO:0000256" key="8">
    <source>
        <dbReference type="ARBA" id="ARBA00022982"/>
    </source>
</evidence>
<proteinExistence type="inferred from homology"/>
<evidence type="ECO:0000256" key="1">
    <source>
        <dbReference type="ARBA" id="ARBA00004651"/>
    </source>
</evidence>
<feature type="domain" description="Cytochrome b561 bacterial/Ni-hydrogenase" evidence="13">
    <location>
        <begin position="7"/>
        <end position="212"/>
    </location>
</feature>
<comment type="subcellular location">
    <subcellularLocation>
        <location evidence="1">Cell membrane</location>
        <topology evidence="1">Multi-pass membrane protein</topology>
    </subcellularLocation>
</comment>
<evidence type="ECO:0000256" key="9">
    <source>
        <dbReference type="ARBA" id="ARBA00022989"/>
    </source>
</evidence>
<dbReference type="HOGENOM" id="CLU_075520_0_1_0"/>
<evidence type="ECO:0000256" key="7">
    <source>
        <dbReference type="ARBA" id="ARBA00022723"/>
    </source>
</evidence>
<accession>D3SLV9</accession>
<keyword evidence="6 12" id="KW-0812">Transmembrane</keyword>
<keyword evidence="15" id="KW-1185">Reference proteome</keyword>
<keyword evidence="5" id="KW-0349">Heme</keyword>
<dbReference type="PANTHER" id="PTHR30485">
    <property type="entry name" value="NI/FE-HYDROGENASE 1 B-TYPE CYTOCHROME SUBUNIT"/>
    <property type="match status" value="1"/>
</dbReference>
<evidence type="ECO:0000256" key="2">
    <source>
        <dbReference type="ARBA" id="ARBA00008622"/>
    </source>
</evidence>
<keyword evidence="3" id="KW-0813">Transport</keyword>
<keyword evidence="11 12" id="KW-0472">Membrane</keyword>
<keyword evidence="7" id="KW-0479">Metal-binding</keyword>
<dbReference type="eggNOG" id="COG1969">
    <property type="taxonomic scope" value="Bacteria"/>
</dbReference>
<evidence type="ECO:0000313" key="15">
    <source>
        <dbReference type="Proteomes" id="UP000002043"/>
    </source>
</evidence>
<name>D3SLV9_THEAH</name>
<dbReference type="AlphaFoldDB" id="D3SLV9"/>
<evidence type="ECO:0000256" key="5">
    <source>
        <dbReference type="ARBA" id="ARBA00022617"/>
    </source>
</evidence>
<keyword evidence="4" id="KW-1003">Cell membrane</keyword>
<dbReference type="Gene3D" id="1.20.950.20">
    <property type="entry name" value="Transmembrane di-heme cytochromes, Chain C"/>
    <property type="match status" value="1"/>
</dbReference>
<feature type="transmembrane region" description="Helical" evidence="12">
    <location>
        <begin position="12"/>
        <end position="33"/>
    </location>
</feature>
<dbReference type="InterPro" id="IPR051542">
    <property type="entry name" value="Hydrogenase_cytochrome"/>
</dbReference>
<evidence type="ECO:0000256" key="3">
    <source>
        <dbReference type="ARBA" id="ARBA00022448"/>
    </source>
</evidence>
<dbReference type="GO" id="GO:0009055">
    <property type="term" value="F:electron transfer activity"/>
    <property type="evidence" value="ECO:0007669"/>
    <property type="project" value="InterPro"/>
</dbReference>
<dbReference type="PANTHER" id="PTHR30485:SF0">
    <property type="entry name" value="NI_FE-HYDROGENASE 1 B-TYPE CYTOCHROME SUBUNIT-RELATED"/>
    <property type="match status" value="1"/>
</dbReference>
<evidence type="ECO:0000259" key="13">
    <source>
        <dbReference type="Pfam" id="PF01292"/>
    </source>
</evidence>
<evidence type="ECO:0000256" key="11">
    <source>
        <dbReference type="ARBA" id="ARBA00023136"/>
    </source>
</evidence>
<dbReference type="PROSITE" id="PS00882">
    <property type="entry name" value="NI_HGENASE_CYTB_1"/>
    <property type="match status" value="1"/>
</dbReference>
<dbReference type="GO" id="GO:0005506">
    <property type="term" value="F:iron ion binding"/>
    <property type="evidence" value="ECO:0007669"/>
    <property type="project" value="InterPro"/>
</dbReference>
<sequence length="227" mass="26551">MKKIYIFSPSLRVWHWVNALAITLLFLTGLYIGNPFFVGSQGLEATYAYGQRLTMDLLRMVHFAAGYVLLVGLLFRFFIAFFRKGDRLFLPKLRGDFWKGIWDMLLYYLFIKPQHPLYVRNPLARVVYLLVYLLLIFMVLTGFAMYGMSNPGGFWSKITGWVIPMLGGEFMTHMWHHWFAWIVIFFVILHVYMVIREDALKKSGEISSMFSGVKFLKKDPVDVEDVS</sequence>
<dbReference type="Proteomes" id="UP000002043">
    <property type="component" value="Chromosome"/>
</dbReference>
<organism evidence="14 15">
    <name type="scientific">Thermocrinis albus (strain DSM 14484 / JCM 11386 / HI 11/12)</name>
    <dbReference type="NCBI Taxonomy" id="638303"/>
    <lineage>
        <taxon>Bacteria</taxon>
        <taxon>Pseudomonadati</taxon>
        <taxon>Aquificota</taxon>
        <taxon>Aquificia</taxon>
        <taxon>Aquificales</taxon>
        <taxon>Aquificaceae</taxon>
        <taxon>Thermocrinis</taxon>
    </lineage>
</organism>
<dbReference type="KEGG" id="tal:Thal_1107"/>
<dbReference type="RefSeq" id="WP_012992145.1">
    <property type="nucleotide sequence ID" value="NC_013894.1"/>
</dbReference>
<reference evidence="15" key="1">
    <citation type="journal article" date="2010" name="Stand. Genomic Sci.">
        <title>Complete genome sequence of Thermocrinis albus type strain (HI 11/12T).</title>
        <authorList>
            <person name="Wirth R."/>
            <person name="Sikorski J."/>
            <person name="Brambilla E."/>
            <person name="Misra M."/>
            <person name="Lapidus A."/>
            <person name="Copeland A."/>
            <person name="Nolan M."/>
            <person name="Lucas S."/>
            <person name="Chen F."/>
            <person name="Tice H."/>
            <person name="Cheng J.F."/>
            <person name="Han C."/>
            <person name="Detter J.C."/>
            <person name="Tapia R."/>
            <person name="Bruce D."/>
            <person name="Goodwin L."/>
            <person name="Pitluck S."/>
            <person name="Pati A."/>
            <person name="Anderson I."/>
            <person name="Ivanova N."/>
            <person name="Mavromatis K."/>
            <person name="Mikhailova N."/>
            <person name="Chen A."/>
            <person name="Palaniappan K."/>
            <person name="Bilek Y."/>
            <person name="Hader T."/>
            <person name="Land M."/>
            <person name="Hauser L."/>
            <person name="Chang Y.J."/>
            <person name="Jeffries C.D."/>
            <person name="Tindall B.J."/>
            <person name="Rohde M."/>
            <person name="Goker M."/>
            <person name="Bristow J."/>
            <person name="Eisen J.A."/>
            <person name="Markowitz V."/>
            <person name="Hugenholtz P."/>
            <person name="Kyrpides N.C."/>
            <person name="Klenk H.P."/>
        </authorList>
    </citation>
    <scope>NUCLEOTIDE SEQUENCE [LARGE SCALE GENOMIC DNA]</scope>
    <source>
        <strain evidence="15">DSM 14484 / JCM 11386 / HI 11/12</strain>
    </source>
</reference>
<keyword evidence="9 12" id="KW-1133">Transmembrane helix</keyword>
<dbReference type="EMBL" id="CP001931">
    <property type="protein sequence ID" value="ADC89739.1"/>
    <property type="molecule type" value="Genomic_DNA"/>
</dbReference>
<dbReference type="NCBIfam" id="TIGR02125">
    <property type="entry name" value="CytB-hydogenase"/>
    <property type="match status" value="1"/>
</dbReference>
<dbReference type="GO" id="GO:0005886">
    <property type="term" value="C:plasma membrane"/>
    <property type="evidence" value="ECO:0007669"/>
    <property type="project" value="UniProtKB-SubCell"/>
</dbReference>
<dbReference type="SUPFAM" id="SSF81342">
    <property type="entry name" value="Transmembrane di-heme cytochromes"/>
    <property type="match status" value="1"/>
</dbReference>
<dbReference type="OrthoDB" id="197262at2"/>
<dbReference type="STRING" id="638303.Thal_1107"/>
<dbReference type="InterPro" id="IPR011577">
    <property type="entry name" value="Cyt_b561_bac/Ni-Hgenase"/>
</dbReference>